<protein>
    <recommendedName>
        <fullName evidence="4">Transcription factor zinc-finger domain-containing protein</fullName>
    </recommendedName>
</protein>
<dbReference type="Proteomes" id="UP000638848">
    <property type="component" value="Unassembled WGS sequence"/>
</dbReference>
<comment type="caution">
    <text evidence="2">The sequence shown here is derived from an EMBL/GenBank/DDBJ whole genome shotgun (WGS) entry which is preliminary data.</text>
</comment>
<gene>
    <name evidence="2" type="ORF">GCM10011374_35410</name>
</gene>
<evidence type="ECO:0000256" key="1">
    <source>
        <dbReference type="SAM" id="MobiDB-lite"/>
    </source>
</evidence>
<dbReference type="EMBL" id="BMEQ01000029">
    <property type="protein sequence ID" value="GGG68015.1"/>
    <property type="molecule type" value="Genomic_DNA"/>
</dbReference>
<evidence type="ECO:0000313" key="3">
    <source>
        <dbReference type="Proteomes" id="UP000638848"/>
    </source>
</evidence>
<organism evidence="2 3">
    <name type="scientific">Kocuria dechangensis</name>
    <dbReference type="NCBI Taxonomy" id="1176249"/>
    <lineage>
        <taxon>Bacteria</taxon>
        <taxon>Bacillati</taxon>
        <taxon>Actinomycetota</taxon>
        <taxon>Actinomycetes</taxon>
        <taxon>Micrococcales</taxon>
        <taxon>Micrococcaceae</taxon>
        <taxon>Kocuria</taxon>
    </lineage>
</organism>
<name>A0A917H4U1_9MICC</name>
<evidence type="ECO:0000313" key="2">
    <source>
        <dbReference type="EMBL" id="GGG68015.1"/>
    </source>
</evidence>
<accession>A0A917H4U1</accession>
<keyword evidence="3" id="KW-1185">Reference proteome</keyword>
<reference evidence="2" key="1">
    <citation type="journal article" date="2014" name="Int. J. Syst. Evol. Microbiol.">
        <title>Complete genome sequence of Corynebacterium casei LMG S-19264T (=DSM 44701T), isolated from a smear-ripened cheese.</title>
        <authorList>
            <consortium name="US DOE Joint Genome Institute (JGI-PGF)"/>
            <person name="Walter F."/>
            <person name="Albersmeier A."/>
            <person name="Kalinowski J."/>
            <person name="Ruckert C."/>
        </authorList>
    </citation>
    <scope>NUCLEOTIDE SEQUENCE</scope>
    <source>
        <strain evidence="2">CGMCC 1.12187</strain>
    </source>
</reference>
<dbReference type="AlphaFoldDB" id="A0A917H4U1"/>
<proteinExistence type="predicted"/>
<evidence type="ECO:0008006" key="4">
    <source>
        <dbReference type="Google" id="ProtNLM"/>
    </source>
</evidence>
<sequence>MVPGAQRLTTGQTIGLLPGSDTYGMTLPLARRWVQNHGHEEPAGAHAPDTVTGSSLIPPNGSGPGLGLPMEGAAMSRLECPKCDEGVVSSFRVKATAETIQVCNVCRSVWDGADVLPGPATTTVECFLAARGLPLLRKELRAVA</sequence>
<feature type="region of interest" description="Disordered" evidence="1">
    <location>
        <begin position="40"/>
        <end position="64"/>
    </location>
</feature>
<reference evidence="2" key="2">
    <citation type="submission" date="2020-09" db="EMBL/GenBank/DDBJ databases">
        <authorList>
            <person name="Sun Q."/>
            <person name="Zhou Y."/>
        </authorList>
    </citation>
    <scope>NUCLEOTIDE SEQUENCE</scope>
    <source>
        <strain evidence="2">CGMCC 1.12187</strain>
    </source>
</reference>